<evidence type="ECO:0000313" key="1">
    <source>
        <dbReference type="EMBL" id="CEK73353.1"/>
    </source>
</evidence>
<reference evidence="1" key="1">
    <citation type="submission" date="2014-12" db="EMBL/GenBank/DDBJ databases">
        <title>Insight into the proteome of Arion vulgaris.</title>
        <authorList>
            <person name="Aradska J."/>
            <person name="Bulat T."/>
            <person name="Smidak R."/>
            <person name="Sarate P."/>
            <person name="Gangsoo J."/>
            <person name="Sialana F."/>
            <person name="Bilban M."/>
            <person name="Lubec G."/>
        </authorList>
    </citation>
    <scope>NUCLEOTIDE SEQUENCE</scope>
    <source>
        <tissue evidence="1">Skin</tissue>
    </source>
</reference>
<dbReference type="AlphaFoldDB" id="A0A0B6ZXP4"/>
<organism evidence="1">
    <name type="scientific">Arion vulgaris</name>
    <dbReference type="NCBI Taxonomy" id="1028688"/>
    <lineage>
        <taxon>Eukaryota</taxon>
        <taxon>Metazoa</taxon>
        <taxon>Spiralia</taxon>
        <taxon>Lophotrochozoa</taxon>
        <taxon>Mollusca</taxon>
        <taxon>Gastropoda</taxon>
        <taxon>Heterobranchia</taxon>
        <taxon>Euthyneura</taxon>
        <taxon>Panpulmonata</taxon>
        <taxon>Eupulmonata</taxon>
        <taxon>Stylommatophora</taxon>
        <taxon>Helicina</taxon>
        <taxon>Arionoidea</taxon>
        <taxon>Arionidae</taxon>
        <taxon>Arion</taxon>
    </lineage>
</organism>
<gene>
    <name evidence="1" type="primary">ORF86393</name>
</gene>
<feature type="non-terminal residue" evidence="1">
    <location>
        <position position="79"/>
    </location>
</feature>
<sequence>MRWDKDKGKSLDCCINCTHCTKLQEYKSMLTTTAVPCSPGSKTKTSIAYSNRFNYDNLMNDLANEFFGNTNNFISTLLS</sequence>
<dbReference type="EMBL" id="HACG01026488">
    <property type="protein sequence ID" value="CEK73353.1"/>
    <property type="molecule type" value="Transcribed_RNA"/>
</dbReference>
<proteinExistence type="predicted"/>
<protein>
    <submittedName>
        <fullName evidence="1">Uncharacterized protein</fullName>
    </submittedName>
</protein>
<name>A0A0B6ZXP4_9EUPU</name>
<accession>A0A0B6ZXP4</accession>